<evidence type="ECO:0000313" key="2">
    <source>
        <dbReference type="Proteomes" id="UP000267077"/>
    </source>
</evidence>
<reference evidence="1 2" key="1">
    <citation type="submission" date="2018-12" db="EMBL/GenBank/DDBJ databases">
        <title>Dyella dinghuensis sp. nov. DHOA06 and Dyella choica sp. nov. 4M-K27, isolated from forest soil.</title>
        <authorList>
            <person name="Qiu L.-H."/>
            <person name="Gao Z.-H."/>
        </authorList>
    </citation>
    <scope>NUCLEOTIDE SEQUENCE [LARGE SCALE GENOMIC DNA]</scope>
    <source>
        <strain evidence="1 2">DHOA06</strain>
    </source>
</reference>
<keyword evidence="2" id="KW-1185">Reference proteome</keyword>
<evidence type="ECO:0000313" key="1">
    <source>
        <dbReference type="EMBL" id="RUL66515.1"/>
    </source>
</evidence>
<gene>
    <name evidence="1" type="ORF">EKH79_01410</name>
</gene>
<sequence>MAELVVACFDTQFEANSAAEKLISRGVQREQIVLTFNESIGNSPSSSTAPTTVISKVSHRGGVGVVAGKKKERHLFSDRSPSHIPDPSLIGHTTVVVELRGEMTMDEVCVLLEGAGASKVKHTNEQYHVPEDPAMWPALGRASREDIERSIRASRRGAGLKVHRGR</sequence>
<comment type="caution">
    <text evidence="1">The sequence shown here is derived from an EMBL/GenBank/DDBJ whole genome shotgun (WGS) entry which is preliminary data.</text>
</comment>
<dbReference type="OrthoDB" id="5955254at2"/>
<dbReference type="AlphaFoldDB" id="A0A3S0Q0L9"/>
<accession>A0A3S0Q0L9</accession>
<dbReference type="Proteomes" id="UP000267077">
    <property type="component" value="Unassembled WGS sequence"/>
</dbReference>
<organism evidence="1 2">
    <name type="scientific">Dyella dinghuensis</name>
    <dbReference type="NCBI Taxonomy" id="1920169"/>
    <lineage>
        <taxon>Bacteria</taxon>
        <taxon>Pseudomonadati</taxon>
        <taxon>Pseudomonadota</taxon>
        <taxon>Gammaproteobacteria</taxon>
        <taxon>Lysobacterales</taxon>
        <taxon>Rhodanobacteraceae</taxon>
        <taxon>Dyella</taxon>
    </lineage>
</organism>
<name>A0A3S0Q0L9_9GAMM</name>
<proteinExistence type="predicted"/>
<dbReference type="RefSeq" id="WP_126672012.1">
    <property type="nucleotide sequence ID" value="NZ_RYZR01000002.1"/>
</dbReference>
<protein>
    <submittedName>
        <fullName evidence="1">Uncharacterized protein</fullName>
    </submittedName>
</protein>
<dbReference type="EMBL" id="RYZR01000002">
    <property type="protein sequence ID" value="RUL66515.1"/>
    <property type="molecule type" value="Genomic_DNA"/>
</dbReference>